<gene>
    <name evidence="1" type="ORF">GONAM_15_01150</name>
</gene>
<dbReference type="AlphaFoldDB" id="K6X2Y4"/>
<sequence length="140" mass="15443">MFTRASLRFAACVTIVLGAAACGGPDDAEDRAPTDDELAAQIEAAYAPAKACWNSFRDPACPDVMETIWQDLQAPYKELQRQGNREESVREIAKVHAGWDEWLELCMDDASAIRQGMWCLEERPGSRDLAPAISLVRSGK</sequence>
<evidence type="ECO:0000313" key="1">
    <source>
        <dbReference type="EMBL" id="GAC00407.1"/>
    </source>
</evidence>
<dbReference type="Proteomes" id="UP000035058">
    <property type="component" value="Unassembled WGS sequence"/>
</dbReference>
<comment type="caution">
    <text evidence="1">The sequence shown here is derived from an EMBL/GenBank/DDBJ whole genome shotgun (WGS) entry which is preliminary data.</text>
</comment>
<accession>K6X2Y4</accession>
<evidence type="ECO:0000313" key="2">
    <source>
        <dbReference type="Proteomes" id="UP000035058"/>
    </source>
</evidence>
<evidence type="ECO:0008006" key="3">
    <source>
        <dbReference type="Google" id="ProtNLM"/>
    </source>
</evidence>
<name>K6X2Y4_9ACTN</name>
<organism evidence="1 2">
    <name type="scientific">Gordonia namibiensis NBRC 108229</name>
    <dbReference type="NCBI Taxonomy" id="1208314"/>
    <lineage>
        <taxon>Bacteria</taxon>
        <taxon>Bacillati</taxon>
        <taxon>Actinomycetota</taxon>
        <taxon>Actinomycetes</taxon>
        <taxon>Mycobacteriales</taxon>
        <taxon>Gordoniaceae</taxon>
        <taxon>Gordonia</taxon>
    </lineage>
</organism>
<proteinExistence type="predicted"/>
<keyword evidence="2" id="KW-1185">Reference proteome</keyword>
<reference evidence="1 2" key="1">
    <citation type="submission" date="2012-08" db="EMBL/GenBank/DDBJ databases">
        <title>Whole genome shotgun sequence of Gordonia namibiensis NBRC 108229.</title>
        <authorList>
            <person name="Isaki-Nakamura S."/>
            <person name="Hosoyama A."/>
            <person name="Tsuchikane K."/>
            <person name="Katsumata H."/>
            <person name="Baba S."/>
            <person name="Yamazaki S."/>
            <person name="Fujita N."/>
        </authorList>
    </citation>
    <scope>NUCLEOTIDE SEQUENCE [LARGE SCALE GENOMIC DNA]</scope>
    <source>
        <strain evidence="1 2">NBRC 108229</strain>
    </source>
</reference>
<dbReference type="EMBL" id="BAHE01000015">
    <property type="protein sequence ID" value="GAC00407.1"/>
    <property type="molecule type" value="Genomic_DNA"/>
</dbReference>
<protein>
    <recommendedName>
        <fullName evidence="3">Lipoprotein</fullName>
    </recommendedName>
</protein>
<dbReference type="RefSeq" id="WP_006866611.1">
    <property type="nucleotide sequence ID" value="NZ_BAHE01000015.1"/>
</dbReference>
<dbReference type="PROSITE" id="PS51257">
    <property type="entry name" value="PROKAR_LIPOPROTEIN"/>
    <property type="match status" value="1"/>
</dbReference>